<dbReference type="Proteomes" id="UP001295444">
    <property type="component" value="Chromosome 13"/>
</dbReference>
<dbReference type="FunFam" id="1.25.40.10:FF:000185">
    <property type="entry name" value="NRDE-2, necessary for RNA interference, domain-containing"/>
    <property type="match status" value="1"/>
</dbReference>
<evidence type="ECO:0000313" key="5">
    <source>
        <dbReference type="EMBL" id="CAH2328024.1"/>
    </source>
</evidence>
<dbReference type="CDD" id="cd22200">
    <property type="entry name" value="NRDE2_MID"/>
    <property type="match status" value="1"/>
</dbReference>
<organism evidence="5 6">
    <name type="scientific">Pelobates cultripes</name>
    <name type="common">Western spadefoot toad</name>
    <dbReference type="NCBI Taxonomy" id="61616"/>
    <lineage>
        <taxon>Eukaryota</taxon>
        <taxon>Metazoa</taxon>
        <taxon>Chordata</taxon>
        <taxon>Craniata</taxon>
        <taxon>Vertebrata</taxon>
        <taxon>Euteleostomi</taxon>
        <taxon>Amphibia</taxon>
        <taxon>Batrachia</taxon>
        <taxon>Anura</taxon>
        <taxon>Pelobatoidea</taxon>
        <taxon>Pelobatidae</taxon>
        <taxon>Pelobates</taxon>
    </lineage>
</organism>
<evidence type="ECO:0000256" key="2">
    <source>
        <dbReference type="ARBA" id="ARBA00009265"/>
    </source>
</evidence>
<name>A0AAD1WYM6_PELCU</name>
<dbReference type="SUPFAM" id="SSF48452">
    <property type="entry name" value="TPR-like"/>
    <property type="match status" value="1"/>
</dbReference>
<dbReference type="Pfam" id="PF08424">
    <property type="entry name" value="NRDE-2"/>
    <property type="match status" value="1"/>
</dbReference>
<comment type="subcellular location">
    <subcellularLocation>
        <location evidence="1">Nucleus</location>
    </subcellularLocation>
</comment>
<dbReference type="EMBL" id="OW240924">
    <property type="protein sequence ID" value="CAH2328024.1"/>
    <property type="molecule type" value="Genomic_DNA"/>
</dbReference>
<gene>
    <name evidence="5" type="ORF">PECUL_23A054947</name>
</gene>
<protein>
    <submittedName>
        <fullName evidence="5">NRDE2 homolog</fullName>
    </submittedName>
</protein>
<keyword evidence="3" id="KW-0539">Nucleus</keyword>
<evidence type="ECO:0000256" key="1">
    <source>
        <dbReference type="ARBA" id="ARBA00004123"/>
    </source>
</evidence>
<dbReference type="GO" id="GO:1902369">
    <property type="term" value="P:negative regulation of RNA catabolic process"/>
    <property type="evidence" value="ECO:0007669"/>
    <property type="project" value="TreeGrafter"/>
</dbReference>
<accession>A0AAD1WYM6</accession>
<dbReference type="Gene3D" id="1.25.40.10">
    <property type="entry name" value="Tetratricopeptide repeat domain"/>
    <property type="match status" value="2"/>
</dbReference>
<feature type="region of interest" description="Disordered" evidence="4">
    <location>
        <begin position="86"/>
        <end position="159"/>
    </location>
</feature>
<dbReference type="InterPro" id="IPR013633">
    <property type="entry name" value="NRDE-2"/>
</dbReference>
<dbReference type="AlphaFoldDB" id="A0AAD1WYM6"/>
<evidence type="ECO:0000256" key="4">
    <source>
        <dbReference type="SAM" id="MobiDB-lite"/>
    </source>
</evidence>
<proteinExistence type="inferred from homology"/>
<evidence type="ECO:0000256" key="3">
    <source>
        <dbReference type="ARBA" id="ARBA00023242"/>
    </source>
</evidence>
<dbReference type="PANTHER" id="PTHR13471">
    <property type="entry name" value="TETRATRICOPEPTIDE-LIKE HELICAL"/>
    <property type="match status" value="1"/>
</dbReference>
<feature type="compositionally biased region" description="Low complexity" evidence="4">
    <location>
        <begin position="89"/>
        <end position="104"/>
    </location>
</feature>
<comment type="similarity">
    <text evidence="2">Belongs to the NRDE2 family.</text>
</comment>
<dbReference type="PANTHER" id="PTHR13471:SF0">
    <property type="entry name" value="NUCLEAR EXOSOME REGULATOR NRDE2"/>
    <property type="match status" value="1"/>
</dbReference>
<feature type="compositionally biased region" description="Basic and acidic residues" evidence="4">
    <location>
        <begin position="134"/>
        <end position="158"/>
    </location>
</feature>
<feature type="compositionally biased region" description="Basic residues" evidence="4">
    <location>
        <begin position="116"/>
        <end position="133"/>
    </location>
</feature>
<keyword evidence="6" id="KW-1185">Reference proteome</keyword>
<dbReference type="InterPro" id="IPR011990">
    <property type="entry name" value="TPR-like_helical_dom_sf"/>
</dbReference>
<evidence type="ECO:0000313" key="6">
    <source>
        <dbReference type="Proteomes" id="UP001295444"/>
    </source>
</evidence>
<dbReference type="GO" id="GO:0031048">
    <property type="term" value="P:regulatory ncRNA-mediated heterochromatin formation"/>
    <property type="evidence" value="ECO:0007669"/>
    <property type="project" value="TreeGrafter"/>
</dbReference>
<sequence>MAVSNTRINRANCMLVNGVRWGLCVTHVVRDAFVDRPENMSLFPAFAASTSSNDNATPVRTELDWLSNKSFCTEDALSLHQRALQAALPSQPVTSRSRSRSPSELSEDSQTESKAAGKKKKKKKKKKSKKKKKHDDDISSSDKESTDGTRKFTDERQDTPISDSGRWVWLDEAQSLTEETFRIDKKADPANWEYKSLYRGDIARYRRRGNSCLGINPRKQQIIWDNSSSNKAKVHKKTERYYTKNAVRHFQCEGEHVGCIRNNTSPEMAGFIPMEPTGQAVSTSSSIPTSWVNPLGVYDASTALWLEGKGGLKTDEPQLAPRDTGVLTKIEDYNRKIRETPGDIQTWMEFVSFQDELIRHPSMYSTSEGELGSHRMSVKLILEKKLSILERAIESNPGSTELKLARLKLCEEFWEAPALQKEWKKLVFLHPNDPQLWQKYLLFSQSQFSSFSVSKVNGIYGKCISTLAAVQDGCMHSHPALAETERSMYDVFIQQCHFLRQAGHTEKSVSLFQALIDFTFYKPDTVKNMNTKEQIEFYEPFWDSGEPRFGEKGAKGWCAWMKQQERGGWITIHNLGEEEDDEADEDLEIKDKHCAKNKIWLDVECSREARQWMPWRPDPVKKQTEEDCEDPERQVLFDDLGPSMFKISSPKLQFQLILSFLQFLGVPCGSRLPAPTLYLCLDEPSIFDQYPVYERLLTSFELPLSGVCPVGHLDTISRGRWLADHGKEGEGFIQNVFQASLSCFQGDEKMRLSVYWLQYEISKVVCYLQTQKKKKLKSQGKRSKRLAKALLKEASSRTSLALWKEYALLEWLLGNTDDARKVFDAAISLAGNRGLKDQELCSLCLLYAELEGCLEKGAGSRAIYILTSLTENTQYIPYTEPVQTTRVLKARKVYEHALQGCASDPAASALLCISGCFALFQYLTVSLNAAFAVLVQATDSCASHEETQDFYSAREAITLMHTNLLRYHTKVSVYPLAPLRDSLTASLKLYPTNVSLWKTYIQTENKCHNVSKARRFLDSIRRTTDALEPRLFAIKAEEDRKKLMDSVQRLDLGAIHSFIPETGLSNRIKALFEHALCSEYGSKCPLLWRMYLHFMVSLGHRERGRGLFYKAIQNCPWAKVLYMDAVEYFPDKLQEILDLMAEKELRVRVPLEELDLLLED</sequence>
<dbReference type="GO" id="GO:0071013">
    <property type="term" value="C:catalytic step 2 spliceosome"/>
    <property type="evidence" value="ECO:0007669"/>
    <property type="project" value="TreeGrafter"/>
</dbReference>
<reference evidence="5" key="1">
    <citation type="submission" date="2022-03" db="EMBL/GenBank/DDBJ databases">
        <authorList>
            <person name="Alioto T."/>
            <person name="Alioto T."/>
            <person name="Gomez Garrido J."/>
        </authorList>
    </citation>
    <scope>NUCLEOTIDE SEQUENCE</scope>
</reference>